<feature type="transmembrane region" description="Helical" evidence="2">
    <location>
        <begin position="114"/>
        <end position="135"/>
    </location>
</feature>
<proteinExistence type="predicted"/>
<evidence type="ECO:0000256" key="2">
    <source>
        <dbReference type="SAM" id="Phobius"/>
    </source>
</evidence>
<dbReference type="Proteomes" id="UP001521222">
    <property type="component" value="Unassembled WGS sequence"/>
</dbReference>
<keyword evidence="4" id="KW-1185">Reference proteome</keyword>
<feature type="transmembrane region" description="Helical" evidence="2">
    <location>
        <begin position="227"/>
        <end position="249"/>
    </location>
</feature>
<evidence type="ECO:0000313" key="4">
    <source>
        <dbReference type="Proteomes" id="UP001521222"/>
    </source>
</evidence>
<name>A0ABR3QLD1_9PLEO</name>
<feature type="region of interest" description="Disordered" evidence="1">
    <location>
        <begin position="1"/>
        <end position="21"/>
    </location>
</feature>
<evidence type="ECO:0000256" key="1">
    <source>
        <dbReference type="SAM" id="MobiDB-lite"/>
    </source>
</evidence>
<keyword evidence="2" id="KW-0472">Membrane</keyword>
<dbReference type="EMBL" id="JAKIXB020000044">
    <property type="protein sequence ID" value="KAL1592959.1"/>
    <property type="molecule type" value="Genomic_DNA"/>
</dbReference>
<reference evidence="3 4" key="1">
    <citation type="submission" date="2024-02" db="EMBL/GenBank/DDBJ databases">
        <title>De novo assembly and annotation of 12 fungi associated with fruit tree decline syndrome in Ontario, Canada.</title>
        <authorList>
            <person name="Sulman M."/>
            <person name="Ellouze W."/>
            <person name="Ilyukhin E."/>
        </authorList>
    </citation>
    <scope>NUCLEOTIDE SEQUENCE [LARGE SCALE GENOMIC DNA]</scope>
    <source>
        <strain evidence="3 4">M97-236</strain>
    </source>
</reference>
<feature type="transmembrane region" description="Helical" evidence="2">
    <location>
        <begin position="196"/>
        <end position="215"/>
    </location>
</feature>
<sequence>MSHAQQIHSIGGQSHDSLDDAEKGMYDSTIELTAPPGFVYTSQGKPLQLNPLLSPVSPVHEGITPCTSVPELSLPQPAKGEANRIEVVEQPVTKPAPTKPSISRWILFELWFNVYRRFFTFVVLLNLVGIILAAVGKFKYAENHLGALVLGNLLTAVLMRNELFVRFLYLVAIYGLRSWAPLRIKLAANSVLQHLGGVHSGCALSGAAWLVYKIVDIIRYRAVQHPAVIASGIITNIFIIISVLSAFPWVRNTYHNAFEKHHRFVGWLGLAMTWVFVIMGNTYDIKRGEWRTDTHSLLSAQELWFATFMTVFVLIPWVTLREVQVEVEIPSPKVAILKFERGMQQGLLGRISRTSIMEYHAFGIISEGRKSSHHYMICGVQGDFTRKLVADPPKTVWTRQLKFAGVGHASAMYRRGIRICTGTGIGAALSTCVQNPDWFLIWIGSDQERTFGPTITELIKKNIEPERMILWDSKKRGGRPDSVQLLKDTWKSWGAEVIFITSNLQGNDQMMQGCKAAGLHAFGTLWDF</sequence>
<organism evidence="3 4">
    <name type="scientific">Nothophoma quercina</name>
    <dbReference type="NCBI Taxonomy" id="749835"/>
    <lineage>
        <taxon>Eukaryota</taxon>
        <taxon>Fungi</taxon>
        <taxon>Dikarya</taxon>
        <taxon>Ascomycota</taxon>
        <taxon>Pezizomycotina</taxon>
        <taxon>Dothideomycetes</taxon>
        <taxon>Pleosporomycetidae</taxon>
        <taxon>Pleosporales</taxon>
        <taxon>Pleosporineae</taxon>
        <taxon>Didymellaceae</taxon>
        <taxon>Nothophoma</taxon>
    </lineage>
</organism>
<feature type="transmembrane region" description="Helical" evidence="2">
    <location>
        <begin position="303"/>
        <end position="320"/>
    </location>
</feature>
<keyword evidence="2" id="KW-0812">Transmembrane</keyword>
<feature type="transmembrane region" description="Helical" evidence="2">
    <location>
        <begin position="147"/>
        <end position="176"/>
    </location>
</feature>
<feature type="transmembrane region" description="Helical" evidence="2">
    <location>
        <begin position="264"/>
        <end position="283"/>
    </location>
</feature>
<feature type="compositionally biased region" description="Polar residues" evidence="1">
    <location>
        <begin position="1"/>
        <end position="15"/>
    </location>
</feature>
<comment type="caution">
    <text evidence="3">The sequence shown here is derived from an EMBL/GenBank/DDBJ whole genome shotgun (WGS) entry which is preliminary data.</text>
</comment>
<accession>A0ABR3QLD1</accession>
<gene>
    <name evidence="3" type="ORF">SLS59_009603</name>
</gene>
<keyword evidence="2" id="KW-1133">Transmembrane helix</keyword>
<dbReference type="PANTHER" id="PTHR33927:SF1">
    <property type="entry name" value="TRANSMEMBRANE PROTEIN"/>
    <property type="match status" value="1"/>
</dbReference>
<evidence type="ECO:0000313" key="3">
    <source>
        <dbReference type="EMBL" id="KAL1592959.1"/>
    </source>
</evidence>
<protein>
    <recommendedName>
        <fullName evidence="5">Non-ribosomal peptide synthetase</fullName>
    </recommendedName>
</protein>
<evidence type="ECO:0008006" key="5">
    <source>
        <dbReference type="Google" id="ProtNLM"/>
    </source>
</evidence>
<dbReference type="InterPro" id="IPR052979">
    <property type="entry name" value="Adenylate-forming_domain"/>
</dbReference>
<dbReference type="PANTHER" id="PTHR33927">
    <property type="entry name" value="TRANSMEMBRANE PROTEIN"/>
    <property type="match status" value="1"/>
</dbReference>